<dbReference type="PANTHER" id="PTHR34235">
    <property type="entry name" value="SLR1203 PROTEIN-RELATED"/>
    <property type="match status" value="1"/>
</dbReference>
<comment type="caution">
    <text evidence="1">The sequence shown here is derived from an EMBL/GenBank/DDBJ whole genome shotgun (WGS) entry which is preliminary data.</text>
</comment>
<dbReference type="Proteomes" id="UP000299794">
    <property type="component" value="Unassembled WGS sequence"/>
</dbReference>
<dbReference type="InterPro" id="IPR002636">
    <property type="entry name" value="DUF29"/>
</dbReference>
<dbReference type="EMBL" id="BJCD01000034">
    <property type="protein sequence ID" value="GDZ93400.1"/>
    <property type="molecule type" value="Genomic_DNA"/>
</dbReference>
<evidence type="ECO:0008006" key="3">
    <source>
        <dbReference type="Google" id="ProtNLM"/>
    </source>
</evidence>
<organism evidence="1 2">
    <name type="scientific">Planktothrix agardhii CCAP 1459/11A</name>
    <dbReference type="NCBI Taxonomy" id="282420"/>
    <lineage>
        <taxon>Bacteria</taxon>
        <taxon>Bacillati</taxon>
        <taxon>Cyanobacteriota</taxon>
        <taxon>Cyanophyceae</taxon>
        <taxon>Oscillatoriophycideae</taxon>
        <taxon>Oscillatoriales</taxon>
        <taxon>Microcoleaceae</taxon>
        <taxon>Planktothrix</taxon>
    </lineage>
</organism>
<dbReference type="AlphaFoldDB" id="A0A4P5ZBL5"/>
<reference evidence="2" key="1">
    <citation type="submission" date="2019-02" db="EMBL/GenBank/DDBJ databases">
        <title>Draft genome sequence of Planktothrix agardhii NIES-905.</title>
        <authorList>
            <person name="Yamaguchi H."/>
            <person name="Suzuki S."/>
            <person name="Kawachi M."/>
        </authorList>
    </citation>
    <scope>NUCLEOTIDE SEQUENCE [LARGE SCALE GENOMIC DNA]</scope>
    <source>
        <strain evidence="2">CCAP 1459/11A</strain>
    </source>
</reference>
<dbReference type="PANTHER" id="PTHR34235:SF3">
    <property type="entry name" value="SLR1203 PROTEIN"/>
    <property type="match status" value="1"/>
</dbReference>
<proteinExistence type="predicted"/>
<accession>A0A4P5ZBL5</accession>
<evidence type="ECO:0000313" key="2">
    <source>
        <dbReference type="Proteomes" id="UP000299794"/>
    </source>
</evidence>
<evidence type="ECO:0000313" key="1">
    <source>
        <dbReference type="EMBL" id="GDZ93400.1"/>
    </source>
</evidence>
<dbReference type="Gene3D" id="1.20.1220.20">
    <property type="entry name" value="Uncharcterised protein PF01724"/>
    <property type="match status" value="1"/>
</dbReference>
<dbReference type="Pfam" id="PF01724">
    <property type="entry name" value="DUF29"/>
    <property type="match status" value="1"/>
</dbReference>
<name>A0A4P5ZBL5_PLAAG</name>
<dbReference type="RefSeq" id="WP_141293814.1">
    <property type="nucleotide sequence ID" value="NZ_BJCD01000034.1"/>
</dbReference>
<sequence>MINSSTTRPNTLYEQDFYLWIQTTVQQLKENKLNEIDIPNLIEEIESMGRSEKRELKSRLIVLLMHLLKWHYQPEKRSESWRSTITEQRICIEGLLEDSPSLKPLLSEVFEDCYQKARLKASDETGIKLNFFPKESLFSLEETLESSYVNE</sequence>
<gene>
    <name evidence="1" type="ORF">PA905_12360</name>
</gene>
<protein>
    <recommendedName>
        <fullName evidence="3">DUF29 domain-containing protein</fullName>
    </recommendedName>
</protein>